<protein>
    <recommendedName>
        <fullName evidence="5">HTH araC/xylS-type domain-containing protein</fullName>
    </recommendedName>
</protein>
<dbReference type="SUPFAM" id="SSF46689">
    <property type="entry name" value="Homeodomain-like"/>
    <property type="match status" value="2"/>
</dbReference>
<dbReference type="Gene3D" id="1.10.10.60">
    <property type="entry name" value="Homeodomain-like"/>
    <property type="match status" value="2"/>
</dbReference>
<feature type="domain" description="HTH araC/xylS-type" evidence="5">
    <location>
        <begin position="181"/>
        <end position="279"/>
    </location>
</feature>
<accession>U2ZYG8</accession>
<dbReference type="AlphaFoldDB" id="U2ZYG8"/>
<dbReference type="RefSeq" id="WP_021691232.1">
    <property type="nucleotide sequence ID" value="NZ_BASZ01000009.1"/>
</dbReference>
<dbReference type="InterPro" id="IPR009057">
    <property type="entry name" value="Homeodomain-like_sf"/>
</dbReference>
<dbReference type="KEGG" id="ntd:EGO55_05520"/>
<evidence type="ECO:0000256" key="4">
    <source>
        <dbReference type="SAM" id="MobiDB-lite"/>
    </source>
</evidence>
<gene>
    <name evidence="6" type="ORF">NT2_09_00220</name>
</gene>
<reference evidence="6 7" key="1">
    <citation type="submission" date="2013-09" db="EMBL/GenBank/DDBJ databases">
        <title>Whole genome shotgun sequence of Novosphingobium tardaugens NBRC 16725.</title>
        <authorList>
            <person name="Isaki S."/>
            <person name="Hosoyama A."/>
            <person name="Tsuchikane K."/>
            <person name="Katsumata H."/>
            <person name="Ando Y."/>
            <person name="Yamazaki S."/>
            <person name="Fujita N."/>
        </authorList>
    </citation>
    <scope>NUCLEOTIDE SEQUENCE [LARGE SCALE GENOMIC DNA]</scope>
    <source>
        <strain evidence="6 7">NBRC 16725</strain>
    </source>
</reference>
<dbReference type="OrthoDB" id="7508028at2"/>
<feature type="region of interest" description="Disordered" evidence="4">
    <location>
        <begin position="269"/>
        <end position="289"/>
    </location>
</feature>
<dbReference type="InterPro" id="IPR018060">
    <property type="entry name" value="HTH_AraC"/>
</dbReference>
<dbReference type="SMART" id="SM00342">
    <property type="entry name" value="HTH_ARAC"/>
    <property type="match status" value="1"/>
</dbReference>
<dbReference type="Proteomes" id="UP000016568">
    <property type="component" value="Unassembled WGS sequence"/>
</dbReference>
<proteinExistence type="predicted"/>
<dbReference type="InterPro" id="IPR050204">
    <property type="entry name" value="AraC_XylS_family_regulators"/>
</dbReference>
<dbReference type="PANTHER" id="PTHR46796">
    <property type="entry name" value="HTH-TYPE TRANSCRIPTIONAL ACTIVATOR RHAS-RELATED"/>
    <property type="match status" value="1"/>
</dbReference>
<dbReference type="InterPro" id="IPR020449">
    <property type="entry name" value="Tscrpt_reg_AraC-type_HTH"/>
</dbReference>
<evidence type="ECO:0000256" key="2">
    <source>
        <dbReference type="ARBA" id="ARBA00023125"/>
    </source>
</evidence>
<dbReference type="GO" id="GO:0003700">
    <property type="term" value="F:DNA-binding transcription factor activity"/>
    <property type="evidence" value="ECO:0007669"/>
    <property type="project" value="InterPro"/>
</dbReference>
<keyword evidence="7" id="KW-1185">Reference proteome</keyword>
<dbReference type="eggNOG" id="COG2207">
    <property type="taxonomic scope" value="Bacteria"/>
</dbReference>
<evidence type="ECO:0000259" key="5">
    <source>
        <dbReference type="PROSITE" id="PS01124"/>
    </source>
</evidence>
<dbReference type="EMBL" id="BASZ01000009">
    <property type="protein sequence ID" value="GAD50414.1"/>
    <property type="molecule type" value="Genomic_DNA"/>
</dbReference>
<dbReference type="Pfam" id="PF12833">
    <property type="entry name" value="HTH_18"/>
    <property type="match status" value="1"/>
</dbReference>
<keyword evidence="1" id="KW-0805">Transcription regulation</keyword>
<keyword evidence="3" id="KW-0804">Transcription</keyword>
<name>U2ZYG8_9SPHN</name>
<dbReference type="PANTHER" id="PTHR46796:SF6">
    <property type="entry name" value="ARAC SUBFAMILY"/>
    <property type="match status" value="1"/>
</dbReference>
<dbReference type="InterPro" id="IPR018062">
    <property type="entry name" value="HTH_AraC-typ_CS"/>
</dbReference>
<dbReference type="GO" id="GO:0043565">
    <property type="term" value="F:sequence-specific DNA binding"/>
    <property type="evidence" value="ECO:0007669"/>
    <property type="project" value="InterPro"/>
</dbReference>
<evidence type="ECO:0000313" key="6">
    <source>
        <dbReference type="EMBL" id="GAD50414.1"/>
    </source>
</evidence>
<keyword evidence="2" id="KW-0238">DNA-binding</keyword>
<evidence type="ECO:0000256" key="1">
    <source>
        <dbReference type="ARBA" id="ARBA00023015"/>
    </source>
</evidence>
<evidence type="ECO:0000313" key="7">
    <source>
        <dbReference type="Proteomes" id="UP000016568"/>
    </source>
</evidence>
<organism evidence="6 7">
    <name type="scientific">Caenibius tardaugens NBRC 16725</name>
    <dbReference type="NCBI Taxonomy" id="1219035"/>
    <lineage>
        <taxon>Bacteria</taxon>
        <taxon>Pseudomonadati</taxon>
        <taxon>Pseudomonadota</taxon>
        <taxon>Alphaproteobacteria</taxon>
        <taxon>Sphingomonadales</taxon>
        <taxon>Erythrobacteraceae</taxon>
        <taxon>Caenibius</taxon>
    </lineage>
</organism>
<dbReference type="PRINTS" id="PR00032">
    <property type="entry name" value="HTHARAC"/>
</dbReference>
<dbReference type="PROSITE" id="PS01124">
    <property type="entry name" value="HTH_ARAC_FAMILY_2"/>
    <property type="match status" value="1"/>
</dbReference>
<dbReference type="PROSITE" id="PS00041">
    <property type="entry name" value="HTH_ARAC_FAMILY_1"/>
    <property type="match status" value="1"/>
</dbReference>
<comment type="caution">
    <text evidence="6">The sequence shown here is derived from an EMBL/GenBank/DDBJ whole genome shotgun (WGS) entry which is preliminary data.</text>
</comment>
<sequence length="289" mass="31662">MALTTTHGQICTATVRVHVYNYQYDGDGPYVRQSPADVLALFAAPPKNAMGSYRRAMETSARVPLGQMMIVPAHTAIQATGDFGEQRLATCTMRRLLPDDFDIDDITRQRACGDLREPNILAGMQRLISEALQPGFASDVLIDGLTRTLQADLARHFSGSASTLHSKMEAVHSALAPWQLRKIESFTSEAQGSPVRVAALANEVGLSPGHLMRAFRQSTGQTVHEFVEQVRVARARALLLDTDKPIKQIADLLGFSSPSSFTLAFRRATGESPARLRRKRSDGFGEPEQ</sequence>
<evidence type="ECO:0000256" key="3">
    <source>
        <dbReference type="ARBA" id="ARBA00023163"/>
    </source>
</evidence>